<evidence type="ECO:0000256" key="5">
    <source>
        <dbReference type="PROSITE-ProRule" id="PRU01213"/>
    </source>
</evidence>
<dbReference type="AlphaFoldDB" id="A0A401FR37"/>
<dbReference type="OrthoDB" id="9809450at2"/>
<dbReference type="RefSeq" id="WP_124326939.1">
    <property type="nucleotide sequence ID" value="NZ_BEXT01000001.1"/>
</dbReference>
<evidence type="ECO:0000313" key="9">
    <source>
        <dbReference type="Proteomes" id="UP000288096"/>
    </source>
</evidence>
<proteinExistence type="predicted"/>
<keyword evidence="1" id="KW-0813">Transport</keyword>
<accession>A0A401FR37</accession>
<keyword evidence="4" id="KW-0067">ATP-binding</keyword>
<feature type="domain" description="ABC transporter" evidence="6">
    <location>
        <begin position="4"/>
        <end position="233"/>
    </location>
</feature>
<dbReference type="SUPFAM" id="SSF52540">
    <property type="entry name" value="P-loop containing nucleoside triphosphate hydrolases"/>
    <property type="match status" value="1"/>
</dbReference>
<dbReference type="InterPro" id="IPR003439">
    <property type="entry name" value="ABC_transporter-like_ATP-bd"/>
</dbReference>
<dbReference type="Pfam" id="PF00005">
    <property type="entry name" value="ABC_tran"/>
    <property type="match status" value="1"/>
</dbReference>
<dbReference type="InterPro" id="IPR027417">
    <property type="entry name" value="P-loop_NTPase"/>
</dbReference>
<sequence>MSFLRIDDLHIRLGEFRLSGVSLELEKGEYLTIIGPTGAGKTILLECIIGFYTPDRGRIFLDGTDITRYRPCQRNIGIVYQDYALMPHMTVFENIAYGLKKQVREKKAIAAAVAEMADALHIGHILARHPGTLSGGEQQRTALARALIVKPRLLLMDEPLSAVDPQTRREMRHLLKGAIRKWETTVIHITHDLDDAWSLADKVAMFRDGKILQSGPLKEVFDTPRTRFAADFLGVRILEGIAEGRDGEMTRVNINGLILKSATPAEPGTHVRVALRPENIMVSKTRPEKISAQNVIRTTLESVCPENNLHALTLRANGHTTLSILITRNAIEQMELHPGDTVYALIKCTHVRIV</sequence>
<dbReference type="Proteomes" id="UP000288096">
    <property type="component" value="Unassembled WGS sequence"/>
</dbReference>
<reference evidence="9" key="2">
    <citation type="submission" date="2019-01" db="EMBL/GenBank/DDBJ databases">
        <title>Genome sequence of Desulfonema ishimotonii strain Tokyo 01.</title>
        <authorList>
            <person name="Fukui M."/>
        </authorList>
    </citation>
    <scope>NUCLEOTIDE SEQUENCE [LARGE SCALE GENOMIC DNA]</scope>
    <source>
        <strain evidence="9">Tokyo 01</strain>
    </source>
</reference>
<evidence type="ECO:0000259" key="6">
    <source>
        <dbReference type="PROSITE" id="PS50893"/>
    </source>
</evidence>
<dbReference type="SMART" id="SM00382">
    <property type="entry name" value="AAA"/>
    <property type="match status" value="1"/>
</dbReference>
<gene>
    <name evidence="8" type="ORF">DENIS_0362</name>
</gene>
<evidence type="ECO:0000259" key="7">
    <source>
        <dbReference type="PROSITE" id="PS51866"/>
    </source>
</evidence>
<dbReference type="Pfam" id="PF03459">
    <property type="entry name" value="TOBE"/>
    <property type="match status" value="1"/>
</dbReference>
<dbReference type="InterPro" id="IPR004606">
    <property type="entry name" value="Mop_domain"/>
</dbReference>
<dbReference type="InterPro" id="IPR003593">
    <property type="entry name" value="AAA+_ATPase"/>
</dbReference>
<dbReference type="GO" id="GO:0016887">
    <property type="term" value="F:ATP hydrolysis activity"/>
    <property type="evidence" value="ECO:0007669"/>
    <property type="project" value="InterPro"/>
</dbReference>
<dbReference type="GO" id="GO:0005524">
    <property type="term" value="F:ATP binding"/>
    <property type="evidence" value="ECO:0007669"/>
    <property type="project" value="UniProtKB-KW"/>
</dbReference>
<dbReference type="FunFam" id="3.40.50.300:FF:000425">
    <property type="entry name" value="Probable ABC transporter, ATP-binding subunit"/>
    <property type="match status" value="1"/>
</dbReference>
<evidence type="ECO:0000256" key="4">
    <source>
        <dbReference type="ARBA" id="ARBA00022840"/>
    </source>
</evidence>
<dbReference type="InterPro" id="IPR008995">
    <property type="entry name" value="Mo/tungstate-bd_C_term_dom"/>
</dbReference>
<dbReference type="InterPro" id="IPR050093">
    <property type="entry name" value="ABC_SmlMolc_Importer"/>
</dbReference>
<evidence type="ECO:0000256" key="2">
    <source>
        <dbReference type="ARBA" id="ARBA00022505"/>
    </source>
</evidence>
<dbReference type="EMBL" id="BEXT01000001">
    <property type="protein sequence ID" value="GBC59423.1"/>
    <property type="molecule type" value="Genomic_DNA"/>
</dbReference>
<protein>
    <submittedName>
        <fullName evidence="8">ABC transporter ATPase</fullName>
    </submittedName>
</protein>
<dbReference type="PANTHER" id="PTHR42781">
    <property type="entry name" value="SPERMIDINE/PUTRESCINE IMPORT ATP-BINDING PROTEIN POTA"/>
    <property type="match status" value="1"/>
</dbReference>
<evidence type="ECO:0000256" key="3">
    <source>
        <dbReference type="ARBA" id="ARBA00022741"/>
    </source>
</evidence>
<dbReference type="SUPFAM" id="SSF50331">
    <property type="entry name" value="MOP-like"/>
    <property type="match status" value="1"/>
</dbReference>
<dbReference type="PROSITE" id="PS51866">
    <property type="entry name" value="MOP"/>
    <property type="match status" value="1"/>
</dbReference>
<dbReference type="Gene3D" id="3.40.50.300">
    <property type="entry name" value="P-loop containing nucleotide triphosphate hydrolases"/>
    <property type="match status" value="1"/>
</dbReference>
<keyword evidence="2 5" id="KW-0500">Molybdenum</keyword>
<evidence type="ECO:0000256" key="1">
    <source>
        <dbReference type="ARBA" id="ARBA00022448"/>
    </source>
</evidence>
<keyword evidence="9" id="KW-1185">Reference proteome</keyword>
<comment type="caution">
    <text evidence="8">The sequence shown here is derived from an EMBL/GenBank/DDBJ whole genome shotgun (WGS) entry which is preliminary data.</text>
</comment>
<dbReference type="PROSITE" id="PS50893">
    <property type="entry name" value="ABC_TRANSPORTER_2"/>
    <property type="match status" value="1"/>
</dbReference>
<keyword evidence="3" id="KW-0547">Nucleotide-binding</keyword>
<dbReference type="GO" id="GO:0015697">
    <property type="term" value="P:quaternary ammonium group transport"/>
    <property type="evidence" value="ECO:0007669"/>
    <property type="project" value="UniProtKB-ARBA"/>
</dbReference>
<dbReference type="Gene3D" id="2.40.50.100">
    <property type="match status" value="1"/>
</dbReference>
<dbReference type="InterPro" id="IPR005116">
    <property type="entry name" value="Transp-assoc_OB_typ1"/>
</dbReference>
<feature type="domain" description="Mop" evidence="7">
    <location>
        <begin position="289"/>
        <end position="354"/>
    </location>
</feature>
<dbReference type="PANTHER" id="PTHR42781:SF7">
    <property type="entry name" value="MOLYBDENUM ABC TRANSPORTER, ATP-BINDING PROTEIN"/>
    <property type="match status" value="1"/>
</dbReference>
<name>A0A401FR37_9BACT</name>
<dbReference type="GO" id="GO:0015689">
    <property type="term" value="P:molybdate ion transport"/>
    <property type="evidence" value="ECO:0007669"/>
    <property type="project" value="InterPro"/>
</dbReference>
<evidence type="ECO:0000313" key="8">
    <source>
        <dbReference type="EMBL" id="GBC59423.1"/>
    </source>
</evidence>
<organism evidence="8 9">
    <name type="scientific">Desulfonema ishimotonii</name>
    <dbReference type="NCBI Taxonomy" id="45657"/>
    <lineage>
        <taxon>Bacteria</taxon>
        <taxon>Pseudomonadati</taxon>
        <taxon>Thermodesulfobacteriota</taxon>
        <taxon>Desulfobacteria</taxon>
        <taxon>Desulfobacterales</taxon>
        <taxon>Desulfococcaceae</taxon>
        <taxon>Desulfonema</taxon>
    </lineage>
</organism>
<reference evidence="9" key="1">
    <citation type="submission" date="2017-11" db="EMBL/GenBank/DDBJ databases">
        <authorList>
            <person name="Watanabe M."/>
            <person name="Kojima H."/>
        </authorList>
    </citation>
    <scope>NUCLEOTIDE SEQUENCE [LARGE SCALE GENOMIC DNA]</scope>
    <source>
        <strain evidence="9">Tokyo 01</strain>
    </source>
</reference>